<accession>A0A0C3JCZ4</accession>
<keyword evidence="2" id="KW-1185">Reference proteome</keyword>
<dbReference type="Proteomes" id="UP000054217">
    <property type="component" value="Unassembled WGS sequence"/>
</dbReference>
<reference evidence="1 2" key="1">
    <citation type="submission" date="2014-04" db="EMBL/GenBank/DDBJ databases">
        <authorList>
            <consortium name="DOE Joint Genome Institute"/>
            <person name="Kuo A."/>
            <person name="Kohler A."/>
            <person name="Costa M.D."/>
            <person name="Nagy L.G."/>
            <person name="Floudas D."/>
            <person name="Copeland A."/>
            <person name="Barry K.W."/>
            <person name="Cichocki N."/>
            <person name="Veneault-Fourrey C."/>
            <person name="LaButti K."/>
            <person name="Lindquist E.A."/>
            <person name="Lipzen A."/>
            <person name="Lundell T."/>
            <person name="Morin E."/>
            <person name="Murat C."/>
            <person name="Sun H."/>
            <person name="Tunlid A."/>
            <person name="Henrissat B."/>
            <person name="Grigoriev I.V."/>
            <person name="Hibbett D.S."/>
            <person name="Martin F."/>
            <person name="Nordberg H.P."/>
            <person name="Cantor M.N."/>
            <person name="Hua S.X."/>
        </authorList>
    </citation>
    <scope>NUCLEOTIDE SEQUENCE [LARGE SCALE GENOMIC DNA]</scope>
    <source>
        <strain evidence="1 2">Marx 270</strain>
    </source>
</reference>
<evidence type="ECO:0000313" key="2">
    <source>
        <dbReference type="Proteomes" id="UP000054217"/>
    </source>
</evidence>
<proteinExistence type="predicted"/>
<gene>
    <name evidence="1" type="ORF">M404DRAFT_1007424</name>
</gene>
<name>A0A0C3JCZ4_PISTI</name>
<dbReference type="AlphaFoldDB" id="A0A0C3JCZ4"/>
<dbReference type="InParanoid" id="A0A0C3JCZ4"/>
<protein>
    <submittedName>
        <fullName evidence="1">Uncharacterized protein</fullName>
    </submittedName>
</protein>
<sequence>MRNEGASRVVGVVAVTAHIMGIRVRSAILETETETVNKAIPGVAKYTNPIMRVCVKMLAYLGIG</sequence>
<organism evidence="1 2">
    <name type="scientific">Pisolithus tinctorius Marx 270</name>
    <dbReference type="NCBI Taxonomy" id="870435"/>
    <lineage>
        <taxon>Eukaryota</taxon>
        <taxon>Fungi</taxon>
        <taxon>Dikarya</taxon>
        <taxon>Basidiomycota</taxon>
        <taxon>Agaricomycotina</taxon>
        <taxon>Agaricomycetes</taxon>
        <taxon>Agaricomycetidae</taxon>
        <taxon>Boletales</taxon>
        <taxon>Sclerodermatineae</taxon>
        <taxon>Pisolithaceae</taxon>
        <taxon>Pisolithus</taxon>
    </lineage>
</organism>
<reference evidence="2" key="2">
    <citation type="submission" date="2015-01" db="EMBL/GenBank/DDBJ databases">
        <title>Evolutionary Origins and Diversification of the Mycorrhizal Mutualists.</title>
        <authorList>
            <consortium name="DOE Joint Genome Institute"/>
            <consortium name="Mycorrhizal Genomics Consortium"/>
            <person name="Kohler A."/>
            <person name="Kuo A."/>
            <person name="Nagy L.G."/>
            <person name="Floudas D."/>
            <person name="Copeland A."/>
            <person name="Barry K.W."/>
            <person name="Cichocki N."/>
            <person name="Veneault-Fourrey C."/>
            <person name="LaButti K."/>
            <person name="Lindquist E.A."/>
            <person name="Lipzen A."/>
            <person name="Lundell T."/>
            <person name="Morin E."/>
            <person name="Murat C."/>
            <person name="Riley R."/>
            <person name="Ohm R."/>
            <person name="Sun H."/>
            <person name="Tunlid A."/>
            <person name="Henrissat B."/>
            <person name="Grigoriev I.V."/>
            <person name="Hibbett D.S."/>
            <person name="Martin F."/>
        </authorList>
    </citation>
    <scope>NUCLEOTIDE SEQUENCE [LARGE SCALE GENOMIC DNA]</scope>
    <source>
        <strain evidence="2">Marx 270</strain>
    </source>
</reference>
<evidence type="ECO:0000313" key="1">
    <source>
        <dbReference type="EMBL" id="KIN95551.1"/>
    </source>
</evidence>
<dbReference type="HOGENOM" id="CLU_2868592_0_0_1"/>
<dbReference type="EMBL" id="KN832065">
    <property type="protein sequence ID" value="KIN95551.1"/>
    <property type="molecule type" value="Genomic_DNA"/>
</dbReference>